<dbReference type="InterPro" id="IPR041562">
    <property type="entry name" value="MCM_lid"/>
</dbReference>
<dbReference type="Proteomes" id="UP001567538">
    <property type="component" value="Unassembled WGS sequence"/>
</dbReference>
<dbReference type="EC" id="3.6.4.12" evidence="1"/>
<name>A0ABD1H298_SALDI</name>
<dbReference type="Pfam" id="PF17855">
    <property type="entry name" value="MCM_lid"/>
    <property type="match status" value="1"/>
</dbReference>
<dbReference type="Pfam" id="PF23669">
    <property type="entry name" value="WHD_MCM2"/>
    <property type="match status" value="1"/>
</dbReference>
<dbReference type="GO" id="GO:0016787">
    <property type="term" value="F:hydrolase activity"/>
    <property type="evidence" value="ECO:0007669"/>
    <property type="project" value="UniProtKB-KW"/>
</dbReference>
<organism evidence="4 5">
    <name type="scientific">Salvia divinorum</name>
    <name type="common">Maria pastora</name>
    <name type="synonym">Diviner's sage</name>
    <dbReference type="NCBI Taxonomy" id="28513"/>
    <lineage>
        <taxon>Eukaryota</taxon>
        <taxon>Viridiplantae</taxon>
        <taxon>Streptophyta</taxon>
        <taxon>Embryophyta</taxon>
        <taxon>Tracheophyta</taxon>
        <taxon>Spermatophyta</taxon>
        <taxon>Magnoliopsida</taxon>
        <taxon>eudicotyledons</taxon>
        <taxon>Gunneridae</taxon>
        <taxon>Pentapetalae</taxon>
        <taxon>asterids</taxon>
        <taxon>lamiids</taxon>
        <taxon>Lamiales</taxon>
        <taxon>Lamiaceae</taxon>
        <taxon>Nepetoideae</taxon>
        <taxon>Mentheae</taxon>
        <taxon>Salviinae</taxon>
        <taxon>Salvia</taxon>
        <taxon>Salvia subgen. Calosphace</taxon>
    </lineage>
</organism>
<keyword evidence="5" id="KW-1185">Reference proteome</keyword>
<comment type="caution">
    <text evidence="4">The sequence shown here is derived from an EMBL/GenBank/DDBJ whole genome shotgun (WGS) entry which is preliminary data.</text>
</comment>
<accession>A0ABD1H298</accession>
<proteinExistence type="predicted"/>
<evidence type="ECO:0000313" key="5">
    <source>
        <dbReference type="Proteomes" id="UP001567538"/>
    </source>
</evidence>
<keyword evidence="4" id="KW-0547">Nucleotide-binding</keyword>
<keyword evidence="4" id="KW-0347">Helicase</keyword>
<dbReference type="EMBL" id="JBEAFC010000007">
    <property type="protein sequence ID" value="KAL1550543.1"/>
    <property type="molecule type" value="Genomic_DNA"/>
</dbReference>
<gene>
    <name evidence="4" type="ORF">AAHA92_18492</name>
</gene>
<reference evidence="4 5" key="1">
    <citation type="submission" date="2024-06" db="EMBL/GenBank/DDBJ databases">
        <title>A chromosome level genome sequence of Diviner's sage (Salvia divinorum).</title>
        <authorList>
            <person name="Ford S.A."/>
            <person name="Ro D.-K."/>
            <person name="Ness R.W."/>
            <person name="Phillips M.A."/>
        </authorList>
    </citation>
    <scope>NUCLEOTIDE SEQUENCE [LARGE SCALE GENOMIC DNA]</scope>
    <source>
        <strain evidence="4">SAF-2024a</strain>
        <tissue evidence="4">Leaf</tissue>
    </source>
</reference>
<sequence>MIRMSEAHARMHLRNHVIQEDVDMAIRVLLDSFISTQKFGVQKALQKNFTKYMIFKKDSNGIVLHLLRGLVEDTLQLEEIVTGSTSNLSHVDVKVEELQSKALDYGISDLKAFFSSTEFSNANFELDEESSFILTFSTCVLNSIMSEKHKCCRVNDVLWYVPVHVGKPYTADTINAVK</sequence>
<dbReference type="Gene3D" id="3.40.50.300">
    <property type="entry name" value="P-loop containing nucleotide triphosphate hydrolases"/>
    <property type="match status" value="1"/>
</dbReference>
<evidence type="ECO:0000259" key="2">
    <source>
        <dbReference type="Pfam" id="PF17855"/>
    </source>
</evidence>
<feature type="domain" description="MCM AAA-lid" evidence="2">
    <location>
        <begin position="1"/>
        <end position="33"/>
    </location>
</feature>
<protein>
    <recommendedName>
        <fullName evidence="1">DNA helicase</fullName>
        <ecNumber evidence="1">3.6.4.12</ecNumber>
    </recommendedName>
</protein>
<dbReference type="AlphaFoldDB" id="A0ABD1H298"/>
<dbReference type="InterPro" id="IPR059098">
    <property type="entry name" value="WHD_MCM2"/>
</dbReference>
<evidence type="ECO:0000259" key="3">
    <source>
        <dbReference type="Pfam" id="PF23669"/>
    </source>
</evidence>
<dbReference type="InterPro" id="IPR027417">
    <property type="entry name" value="P-loop_NTPase"/>
</dbReference>
<feature type="domain" description="DNA replication licensing factor MCM2-like winged-helix" evidence="3">
    <location>
        <begin position="57"/>
        <end position="133"/>
    </location>
</feature>
<dbReference type="GO" id="GO:0003678">
    <property type="term" value="F:DNA helicase activity"/>
    <property type="evidence" value="ECO:0007669"/>
    <property type="project" value="UniProtKB-EC"/>
</dbReference>
<keyword evidence="4" id="KW-0067">ATP-binding</keyword>
<evidence type="ECO:0000313" key="4">
    <source>
        <dbReference type="EMBL" id="KAL1550543.1"/>
    </source>
</evidence>
<evidence type="ECO:0000256" key="1">
    <source>
        <dbReference type="ARBA" id="ARBA00012551"/>
    </source>
</evidence>
<keyword evidence="4" id="KW-0378">Hydrolase</keyword>